<accession>G7HTZ1</accession>
<dbReference type="EMBL" id="CAFW01000027">
    <property type="protein sequence ID" value="CCE54447.1"/>
    <property type="molecule type" value="Genomic_DNA"/>
</dbReference>
<evidence type="ECO:0000256" key="1">
    <source>
        <dbReference type="SAM" id="MobiDB-lite"/>
    </source>
</evidence>
<evidence type="ECO:0000313" key="2">
    <source>
        <dbReference type="EMBL" id="CCE53656.1"/>
    </source>
</evidence>
<dbReference type="EMBL" id="CAFW01000007">
    <property type="protein sequence ID" value="CCE53656.1"/>
    <property type="molecule type" value="Genomic_DNA"/>
</dbReference>
<dbReference type="AlphaFoldDB" id="G7HTZ1"/>
<dbReference type="RefSeq" id="WP_006821249.1">
    <property type="nucleotide sequence ID" value="NZ_CAFW01000007.1"/>
</dbReference>
<dbReference type="Proteomes" id="UP000004840">
    <property type="component" value="Unassembled WGS sequence"/>
</dbReference>
<sequence length="68" mass="7247">MAQHAEPTTAGHTVTTQPEKGRPAEQQKGMLGNPSVDTTGARPGDINDPKTLNRAPSIPQRRNCTSLI</sequence>
<evidence type="ECO:0000313" key="3">
    <source>
        <dbReference type="EMBL" id="CCE54447.1"/>
    </source>
</evidence>
<comment type="caution">
    <text evidence="2">The sequence shown here is derived from an EMBL/GenBank/DDBJ whole genome shotgun (WGS) entry which is preliminary data.</text>
</comment>
<evidence type="ECO:0000313" key="4">
    <source>
        <dbReference type="Proteomes" id="UP000004840"/>
    </source>
</evidence>
<proteinExistence type="predicted"/>
<feature type="region of interest" description="Disordered" evidence="1">
    <location>
        <begin position="1"/>
        <end position="68"/>
    </location>
</feature>
<organism evidence="2 4">
    <name type="scientific">Corynebacterium casei UCMA 3821</name>
    <dbReference type="NCBI Taxonomy" id="1110505"/>
    <lineage>
        <taxon>Bacteria</taxon>
        <taxon>Bacillati</taxon>
        <taxon>Actinomycetota</taxon>
        <taxon>Actinomycetes</taxon>
        <taxon>Mycobacteriales</taxon>
        <taxon>Corynebacteriaceae</taxon>
        <taxon>Corynebacterium</taxon>
    </lineage>
</organism>
<gene>
    <name evidence="2" type="ORF">CCAS_00155</name>
    <name evidence="3" type="ORF">CCAS_04285</name>
</gene>
<protein>
    <submittedName>
        <fullName evidence="2">Uncharacterized protein</fullName>
    </submittedName>
</protein>
<name>G7HTZ1_9CORY</name>
<reference evidence="2 4" key="1">
    <citation type="journal article" date="2012" name="J. Bacteriol.">
        <title>Genome Sequence of Corynebacterium casei UCMA 3821, Isolated from a Smear-Ripened Cheese.</title>
        <authorList>
            <person name="Monnet C."/>
            <person name="Loux V."/>
            <person name="Bento P."/>
            <person name="Gibrat J.F."/>
            <person name="Straub C."/>
            <person name="Bonnarme P."/>
            <person name="Landaud S."/>
            <person name="Irlinger F."/>
        </authorList>
    </citation>
    <scope>NUCLEOTIDE SEQUENCE [LARGE SCALE GENOMIC DNA]</scope>
    <source>
        <strain evidence="2 4">UCMA 3821</strain>
    </source>
</reference>